<reference evidence="1 2" key="1">
    <citation type="journal article" date="2021" name="Elife">
        <title>Chloroplast acquisition without the gene transfer in kleptoplastic sea slugs, Plakobranchus ocellatus.</title>
        <authorList>
            <person name="Maeda T."/>
            <person name="Takahashi S."/>
            <person name="Yoshida T."/>
            <person name="Shimamura S."/>
            <person name="Takaki Y."/>
            <person name="Nagai Y."/>
            <person name="Toyoda A."/>
            <person name="Suzuki Y."/>
            <person name="Arimoto A."/>
            <person name="Ishii H."/>
            <person name="Satoh N."/>
            <person name="Nishiyama T."/>
            <person name="Hasebe M."/>
            <person name="Maruyama T."/>
            <person name="Minagawa J."/>
            <person name="Obokata J."/>
            <person name="Shigenobu S."/>
        </authorList>
    </citation>
    <scope>NUCLEOTIDE SEQUENCE [LARGE SCALE GENOMIC DNA]</scope>
</reference>
<dbReference type="AlphaFoldDB" id="A0AAV3Y3A6"/>
<protein>
    <submittedName>
        <fullName evidence="1">Uncharacterized protein</fullName>
    </submittedName>
</protein>
<sequence length="72" mass="8071">MSTRDVAYHSQSYFTSTAFHEVKLYQHRNLTVISGGHRWHSGWRIRPEICMDLSDEVRAPSATPLPGGGTVA</sequence>
<dbReference type="EMBL" id="BLXT01000430">
    <property type="protein sequence ID" value="GFN76916.1"/>
    <property type="molecule type" value="Genomic_DNA"/>
</dbReference>
<keyword evidence="2" id="KW-1185">Reference proteome</keyword>
<proteinExistence type="predicted"/>
<organism evidence="1 2">
    <name type="scientific">Plakobranchus ocellatus</name>
    <dbReference type="NCBI Taxonomy" id="259542"/>
    <lineage>
        <taxon>Eukaryota</taxon>
        <taxon>Metazoa</taxon>
        <taxon>Spiralia</taxon>
        <taxon>Lophotrochozoa</taxon>
        <taxon>Mollusca</taxon>
        <taxon>Gastropoda</taxon>
        <taxon>Heterobranchia</taxon>
        <taxon>Euthyneura</taxon>
        <taxon>Panpulmonata</taxon>
        <taxon>Sacoglossa</taxon>
        <taxon>Placobranchoidea</taxon>
        <taxon>Plakobranchidae</taxon>
        <taxon>Plakobranchus</taxon>
    </lineage>
</organism>
<accession>A0AAV3Y3A6</accession>
<name>A0AAV3Y3A6_9GAST</name>
<evidence type="ECO:0000313" key="2">
    <source>
        <dbReference type="Proteomes" id="UP000735302"/>
    </source>
</evidence>
<evidence type="ECO:0000313" key="1">
    <source>
        <dbReference type="EMBL" id="GFN76916.1"/>
    </source>
</evidence>
<gene>
    <name evidence="1" type="ORF">PoB_000342200</name>
</gene>
<comment type="caution">
    <text evidence="1">The sequence shown here is derived from an EMBL/GenBank/DDBJ whole genome shotgun (WGS) entry which is preliminary data.</text>
</comment>
<dbReference type="Proteomes" id="UP000735302">
    <property type="component" value="Unassembled WGS sequence"/>
</dbReference>